<dbReference type="PRINTS" id="PR00922">
    <property type="entry name" value="DADACBPTASE3"/>
</dbReference>
<dbReference type="RefSeq" id="WP_253674143.1">
    <property type="nucleotide sequence ID" value="NZ_JAMTCP010000058.1"/>
</dbReference>
<keyword evidence="2" id="KW-0378">Hydrolase</keyword>
<evidence type="ECO:0000256" key="3">
    <source>
        <dbReference type="SAM" id="MobiDB-lite"/>
    </source>
</evidence>
<feature type="compositionally biased region" description="Basic and acidic residues" evidence="3">
    <location>
        <begin position="522"/>
        <end position="531"/>
    </location>
</feature>
<comment type="caution">
    <text evidence="5">The sequence shown here is derived from an EMBL/GenBank/DDBJ whole genome shotgun (WGS) entry which is preliminary data.</text>
</comment>
<feature type="region of interest" description="Disordered" evidence="3">
    <location>
        <begin position="453"/>
        <end position="472"/>
    </location>
</feature>
<keyword evidence="4" id="KW-1133">Transmembrane helix</keyword>
<feature type="region of interest" description="Disordered" evidence="3">
    <location>
        <begin position="522"/>
        <end position="552"/>
    </location>
</feature>
<accession>A0ABT1I311</accession>
<proteinExistence type="inferred from homology"/>
<keyword evidence="5" id="KW-0645">Protease</keyword>
<dbReference type="InterPro" id="IPR000667">
    <property type="entry name" value="Peptidase_S13"/>
</dbReference>
<sequence length="564" mass="58517">MPRRSTVPSRVERGPHGGRATPGGRGGARRLWLGAGSVLLAGLLVGSGVAAVNVVTATTAVAEPVGRAALVADLDRILTDPQLRGARSSVVVRDAASGEVLYDRGGSDRLAPASNAKMLTAAAALETLGPDHRFTTEVFAAGPRHGGFLDGDLYLRGTGDPTMLAADYDGLAARVAESGIRVVRRLVADDTWFDRVPLGAGWAWDDEPYYYSAEISALTVSSNSDYDAGTVLVRVKPGTPGQPPVVELDPPTGVVRVDNRATTGAAGSSPAVTAERQHGTNTVVVTGSVPAGGQPVSSLSTVSDPTAYAIDVFRRALAARGVRVLDANNGRGATPSGAARIAERTSMPLSELLVPFLKLSNNGHAETLVKAMGRAVHGVGSWDAGLRVVRDKLAGLGLDAAAYQVVDGSGLSRMDLVSAQQFAAFLVEARKRPWFPVFSASLPVAGEPDRMVGGTLRNRMRGTPAAGNVRAKTGSMTSVSSLSGYVTSAEGRPLVFSAVFNNFLGPATKNIEDALAVRLARHQGERDRRGEPGVTLAPPAAPQADNPGTRVDESALECTWAGAC</sequence>
<name>A0ABT1I311_STRSD</name>
<dbReference type="PANTHER" id="PTHR30023">
    <property type="entry name" value="D-ALANYL-D-ALANINE CARBOXYPEPTIDASE"/>
    <property type="match status" value="1"/>
</dbReference>
<evidence type="ECO:0000313" key="6">
    <source>
        <dbReference type="Proteomes" id="UP001205311"/>
    </source>
</evidence>
<dbReference type="GO" id="GO:0004180">
    <property type="term" value="F:carboxypeptidase activity"/>
    <property type="evidence" value="ECO:0007669"/>
    <property type="project" value="UniProtKB-KW"/>
</dbReference>
<dbReference type="Gene3D" id="3.50.80.20">
    <property type="entry name" value="D-Ala-D-Ala carboxypeptidase C, peptidase S13"/>
    <property type="match status" value="1"/>
</dbReference>
<dbReference type="Proteomes" id="UP001205311">
    <property type="component" value="Unassembled WGS sequence"/>
</dbReference>
<organism evidence="5 6">
    <name type="scientific">Streptoalloteichus tenebrarius (strain ATCC 17920 / DSM 40477 / JCM 4838 / CBS 697.72 / NBRC 16177 / NCIMB 11028 / NRRL B-12390 / A12253. 1 / ISP 5477)</name>
    <name type="common">Streptomyces tenebrarius</name>
    <dbReference type="NCBI Taxonomy" id="1933"/>
    <lineage>
        <taxon>Bacteria</taxon>
        <taxon>Bacillati</taxon>
        <taxon>Actinomycetota</taxon>
        <taxon>Actinomycetes</taxon>
        <taxon>Pseudonocardiales</taxon>
        <taxon>Pseudonocardiaceae</taxon>
        <taxon>Streptoalloteichus</taxon>
    </lineage>
</organism>
<evidence type="ECO:0000256" key="2">
    <source>
        <dbReference type="ARBA" id="ARBA00022801"/>
    </source>
</evidence>
<evidence type="ECO:0000256" key="1">
    <source>
        <dbReference type="ARBA" id="ARBA00006096"/>
    </source>
</evidence>
<dbReference type="Pfam" id="PF02113">
    <property type="entry name" value="Peptidase_S13"/>
    <property type="match status" value="1"/>
</dbReference>
<comment type="similarity">
    <text evidence="1">Belongs to the peptidase S13 family.</text>
</comment>
<dbReference type="SUPFAM" id="SSF56601">
    <property type="entry name" value="beta-lactamase/transpeptidase-like"/>
    <property type="match status" value="1"/>
</dbReference>
<feature type="transmembrane region" description="Helical" evidence="4">
    <location>
        <begin position="31"/>
        <end position="52"/>
    </location>
</feature>
<keyword evidence="6" id="KW-1185">Reference proteome</keyword>
<dbReference type="PANTHER" id="PTHR30023:SF0">
    <property type="entry name" value="PENICILLIN-SENSITIVE CARBOXYPEPTIDASE A"/>
    <property type="match status" value="1"/>
</dbReference>
<evidence type="ECO:0000256" key="4">
    <source>
        <dbReference type="SAM" id="Phobius"/>
    </source>
</evidence>
<keyword evidence="5" id="KW-0121">Carboxypeptidase</keyword>
<dbReference type="EMBL" id="JAMTCP010000058">
    <property type="protein sequence ID" value="MCP2262171.1"/>
    <property type="molecule type" value="Genomic_DNA"/>
</dbReference>
<feature type="region of interest" description="Disordered" evidence="3">
    <location>
        <begin position="1"/>
        <end position="26"/>
    </location>
</feature>
<gene>
    <name evidence="5" type="ORF">LX15_005905</name>
</gene>
<dbReference type="NCBIfam" id="TIGR00666">
    <property type="entry name" value="PBP4"/>
    <property type="match status" value="1"/>
</dbReference>
<protein>
    <submittedName>
        <fullName evidence="5">D-alanyl-D-alanine carboxypeptidase / D-alanyl-D-alanine-endopeptidase (Penicillin-binding protein 4)</fullName>
    </submittedName>
</protein>
<reference evidence="5 6" key="1">
    <citation type="submission" date="2022-06" db="EMBL/GenBank/DDBJ databases">
        <title>Genomic Encyclopedia of Archaeal and Bacterial Type Strains, Phase II (KMG-II): from individual species to whole genera.</title>
        <authorList>
            <person name="Goeker M."/>
        </authorList>
    </citation>
    <scope>NUCLEOTIDE SEQUENCE [LARGE SCALE GENOMIC DNA]</scope>
    <source>
        <strain evidence="5 6">DSM 40477</strain>
    </source>
</reference>
<dbReference type="InterPro" id="IPR012338">
    <property type="entry name" value="Beta-lactam/transpept-like"/>
</dbReference>
<keyword evidence="4" id="KW-0472">Membrane</keyword>
<keyword evidence="4" id="KW-0812">Transmembrane</keyword>
<dbReference type="Gene3D" id="3.40.710.10">
    <property type="entry name" value="DD-peptidase/beta-lactamase superfamily"/>
    <property type="match status" value="2"/>
</dbReference>
<evidence type="ECO:0000313" key="5">
    <source>
        <dbReference type="EMBL" id="MCP2262171.1"/>
    </source>
</evidence>